<proteinExistence type="predicted"/>
<dbReference type="EMBL" id="CAJJDN010000013">
    <property type="protein sequence ID" value="CAD8059176.1"/>
    <property type="molecule type" value="Genomic_DNA"/>
</dbReference>
<gene>
    <name evidence="1" type="ORF">PSON_ATCC_30995.1.T0130092</name>
</gene>
<keyword evidence="2" id="KW-1185">Reference proteome</keyword>
<evidence type="ECO:0000313" key="2">
    <source>
        <dbReference type="Proteomes" id="UP000692954"/>
    </source>
</evidence>
<dbReference type="Proteomes" id="UP000692954">
    <property type="component" value="Unassembled WGS sequence"/>
</dbReference>
<reference evidence="1" key="1">
    <citation type="submission" date="2021-01" db="EMBL/GenBank/DDBJ databases">
        <authorList>
            <consortium name="Genoscope - CEA"/>
            <person name="William W."/>
        </authorList>
    </citation>
    <scope>NUCLEOTIDE SEQUENCE</scope>
</reference>
<organism evidence="1 2">
    <name type="scientific">Paramecium sonneborni</name>
    <dbReference type="NCBI Taxonomy" id="65129"/>
    <lineage>
        <taxon>Eukaryota</taxon>
        <taxon>Sar</taxon>
        <taxon>Alveolata</taxon>
        <taxon>Ciliophora</taxon>
        <taxon>Intramacronucleata</taxon>
        <taxon>Oligohymenophorea</taxon>
        <taxon>Peniculida</taxon>
        <taxon>Parameciidae</taxon>
        <taxon>Paramecium</taxon>
    </lineage>
</organism>
<evidence type="ECO:0000313" key="1">
    <source>
        <dbReference type="EMBL" id="CAD8059176.1"/>
    </source>
</evidence>
<name>A0A8S1L372_9CILI</name>
<sequence length="99" mass="12422">MKWILKHQYNLLKEIRHQMYQQEYLIISYYINKQLKLKSEVWIVKKTNQIKRQLRRNNLKFIKQVFIKKFQKEKWMGSKIKNAEDIINKKVNLIDEKQR</sequence>
<dbReference type="AlphaFoldDB" id="A0A8S1L372"/>
<comment type="caution">
    <text evidence="1">The sequence shown here is derived from an EMBL/GenBank/DDBJ whole genome shotgun (WGS) entry which is preliminary data.</text>
</comment>
<protein>
    <submittedName>
        <fullName evidence="1">Uncharacterized protein</fullName>
    </submittedName>
</protein>
<accession>A0A8S1L372</accession>